<evidence type="ECO:0000256" key="2">
    <source>
        <dbReference type="ARBA" id="ARBA00023125"/>
    </source>
</evidence>
<dbReference type="InterPro" id="IPR036390">
    <property type="entry name" value="WH_DNA-bd_sf"/>
</dbReference>
<evidence type="ECO:0000313" key="6">
    <source>
        <dbReference type="Proteomes" id="UP000676853"/>
    </source>
</evidence>
<dbReference type="Gene3D" id="1.10.10.10">
    <property type="entry name" value="Winged helix-like DNA-binding domain superfamily/Winged helix DNA-binding domain"/>
    <property type="match status" value="1"/>
</dbReference>
<dbReference type="SUPFAM" id="SSF46785">
    <property type="entry name" value="Winged helix' DNA-binding domain"/>
    <property type="match status" value="1"/>
</dbReference>
<dbReference type="Proteomes" id="UP000676853">
    <property type="component" value="Unassembled WGS sequence"/>
</dbReference>
<comment type="caution">
    <text evidence="5">The sequence shown here is derived from an EMBL/GenBank/DDBJ whole genome shotgun (WGS) entry which is preliminary data.</text>
</comment>
<dbReference type="Pfam" id="PF12802">
    <property type="entry name" value="MarR_2"/>
    <property type="match status" value="1"/>
</dbReference>
<keyword evidence="1" id="KW-0805">Transcription regulation</keyword>
<sequence>MTQEESLDDRICYRIKVAQAAVHTRMEEVLRPFDLSVSQYAALELIGRFPQATNAQLARAAFVTRQSMNTMLQGLQRRGLVDRADRPTSGRELPTVLTPDGATLLRRASRAVADMESAVALAFTDDERRALMDALDRTVTTLRQG</sequence>
<evidence type="ECO:0000256" key="3">
    <source>
        <dbReference type="ARBA" id="ARBA00023163"/>
    </source>
</evidence>
<evidence type="ECO:0000259" key="4">
    <source>
        <dbReference type="PROSITE" id="PS50995"/>
    </source>
</evidence>
<feature type="domain" description="HTH marR-type" evidence="4">
    <location>
        <begin position="8"/>
        <end position="140"/>
    </location>
</feature>
<reference evidence="5 6" key="1">
    <citation type="submission" date="2021-04" db="EMBL/GenBank/DDBJ databases">
        <title>Whole genome sequence analysis of a thiophenic sulfur metabolizing bacteria.</title>
        <authorList>
            <person name="Akhtar N."/>
            <person name="Akram J."/>
            <person name="Aslam A."/>
        </authorList>
    </citation>
    <scope>NUCLEOTIDE SEQUENCE [LARGE SCALE GENOMIC DNA]</scope>
    <source>
        <strain evidence="5 6">3OW</strain>
    </source>
</reference>
<evidence type="ECO:0000313" key="5">
    <source>
        <dbReference type="EMBL" id="MBS4103209.1"/>
    </source>
</evidence>
<dbReference type="EMBL" id="JAGXOE010000055">
    <property type="protein sequence ID" value="MBS4103209.1"/>
    <property type="molecule type" value="Genomic_DNA"/>
</dbReference>
<name>A0ABS5NG01_TSUPA</name>
<keyword evidence="2" id="KW-0238">DNA-binding</keyword>
<dbReference type="PANTHER" id="PTHR42756">
    <property type="entry name" value="TRANSCRIPTIONAL REGULATOR, MARR"/>
    <property type="match status" value="1"/>
</dbReference>
<organism evidence="5 6">
    <name type="scientific">Tsukamurella paurometabola</name>
    <name type="common">Corynebacterium paurometabolum</name>
    <dbReference type="NCBI Taxonomy" id="2061"/>
    <lineage>
        <taxon>Bacteria</taxon>
        <taxon>Bacillati</taxon>
        <taxon>Actinomycetota</taxon>
        <taxon>Actinomycetes</taxon>
        <taxon>Mycobacteriales</taxon>
        <taxon>Tsukamurellaceae</taxon>
        <taxon>Tsukamurella</taxon>
    </lineage>
</organism>
<dbReference type="InterPro" id="IPR036388">
    <property type="entry name" value="WH-like_DNA-bd_sf"/>
</dbReference>
<gene>
    <name evidence="5" type="ORF">KFZ73_18440</name>
</gene>
<keyword evidence="3" id="KW-0804">Transcription</keyword>
<dbReference type="InterPro" id="IPR000835">
    <property type="entry name" value="HTH_MarR-typ"/>
</dbReference>
<dbReference type="PROSITE" id="PS50995">
    <property type="entry name" value="HTH_MARR_2"/>
    <property type="match status" value="1"/>
</dbReference>
<proteinExistence type="predicted"/>
<keyword evidence="6" id="KW-1185">Reference proteome</keyword>
<protein>
    <submittedName>
        <fullName evidence="5">MarR family transcriptional regulator</fullName>
    </submittedName>
</protein>
<dbReference type="PANTHER" id="PTHR42756:SF1">
    <property type="entry name" value="TRANSCRIPTIONAL REPRESSOR OF EMRAB OPERON"/>
    <property type="match status" value="1"/>
</dbReference>
<evidence type="ECO:0000256" key="1">
    <source>
        <dbReference type="ARBA" id="ARBA00023015"/>
    </source>
</evidence>
<accession>A0ABS5NG01</accession>
<dbReference type="SMART" id="SM00347">
    <property type="entry name" value="HTH_MARR"/>
    <property type="match status" value="1"/>
</dbReference>
<dbReference type="RefSeq" id="WP_212554665.1">
    <property type="nucleotide sequence ID" value="NZ_JAGXOE010000055.1"/>
</dbReference>